<dbReference type="Proteomes" id="UP000178776">
    <property type="component" value="Chromosome"/>
</dbReference>
<evidence type="ECO:0000313" key="1">
    <source>
        <dbReference type="EMBL" id="AOZ51900.1"/>
    </source>
</evidence>
<dbReference type="EMBL" id="CP017707">
    <property type="protein sequence ID" value="AOZ51900.1"/>
    <property type="molecule type" value="Genomic_DNA"/>
</dbReference>
<dbReference type="GeneID" id="68843320"/>
<evidence type="ECO:0000313" key="2">
    <source>
        <dbReference type="Proteomes" id="UP000178776"/>
    </source>
</evidence>
<proteinExistence type="predicted"/>
<dbReference type="STRING" id="1108595.BKX93_19145"/>
<dbReference type="KEGG" id="cvc:BKX93_19145"/>
<sequence length="208" mass="23418">MPRRALLLLELVVNFLLPWLCYHWAKPHWGEMGGLLLSAVPPIAWSLWELWRTRRVDALGMMVLLGIALSLLAMLLGGGEKMLLLRESLLTGLFGAAFLLSLLLPRPLVFYLARATIERKEEGGRERCERLWQQAAFRGGMRTMTVMWGVGLVAEMALRSWLAWHWPVERSVLLLPWISYGVMGALTAATLLMRKRMGAGLPRAIASS</sequence>
<organism evidence="1 2">
    <name type="scientific">Chromobacterium vaccinii</name>
    <dbReference type="NCBI Taxonomy" id="1108595"/>
    <lineage>
        <taxon>Bacteria</taxon>
        <taxon>Pseudomonadati</taxon>
        <taxon>Pseudomonadota</taxon>
        <taxon>Betaproteobacteria</taxon>
        <taxon>Neisseriales</taxon>
        <taxon>Chromobacteriaceae</taxon>
        <taxon>Chromobacterium</taxon>
    </lineage>
</organism>
<dbReference type="NCBIfam" id="NF041646">
    <property type="entry name" value="VC0807_fam"/>
    <property type="match status" value="1"/>
</dbReference>
<dbReference type="AlphaFoldDB" id="A0A1D9LKR9"/>
<name>A0A1D9LKR9_9NEIS</name>
<accession>A0A1D9LKR9</accession>
<gene>
    <name evidence="1" type="ORF">BKX93_19145</name>
</gene>
<dbReference type="RefSeq" id="WP_046167474.1">
    <property type="nucleotide sequence ID" value="NZ_CP017707.1"/>
</dbReference>
<reference evidence="1 2" key="1">
    <citation type="submission" date="2016-10" db="EMBL/GenBank/DDBJ databases">
        <title>Chromobacterium muskegensis sp. nov., an insecticidal bacterium isolated from Sphagnum bogs.</title>
        <authorList>
            <person name="Sparks M.E."/>
            <person name="Blackburn M.B."/>
            <person name="Gundersen-Rindal D.E."/>
            <person name="Mitchell A."/>
            <person name="Farrar R."/>
            <person name="Kuhar D."/>
        </authorList>
    </citation>
    <scope>NUCLEOTIDE SEQUENCE [LARGE SCALE GENOMIC DNA]</scope>
    <source>
        <strain evidence="1 2">21-1</strain>
    </source>
</reference>
<protein>
    <submittedName>
        <fullName evidence="1">Uncharacterized protein</fullName>
    </submittedName>
</protein>